<name>X1NIF6_9ZZZZ</name>
<proteinExistence type="predicted"/>
<feature type="non-terminal residue" evidence="1">
    <location>
        <position position="36"/>
    </location>
</feature>
<sequence length="36" mass="3992">MRQLGRLLTAMVTPFNKEGAVDYEQAKKLALALLNS</sequence>
<organism evidence="1">
    <name type="scientific">marine sediment metagenome</name>
    <dbReference type="NCBI Taxonomy" id="412755"/>
    <lineage>
        <taxon>unclassified sequences</taxon>
        <taxon>metagenomes</taxon>
        <taxon>ecological metagenomes</taxon>
    </lineage>
</organism>
<comment type="caution">
    <text evidence="1">The sequence shown here is derived from an EMBL/GenBank/DDBJ whole genome shotgun (WGS) entry which is preliminary data.</text>
</comment>
<dbReference type="EMBL" id="BARV01027981">
    <property type="protein sequence ID" value="GAI43398.1"/>
    <property type="molecule type" value="Genomic_DNA"/>
</dbReference>
<reference evidence="1" key="1">
    <citation type="journal article" date="2014" name="Front. Microbiol.">
        <title>High frequency of phylogenetically diverse reductive dehalogenase-homologous genes in deep subseafloor sedimentary metagenomes.</title>
        <authorList>
            <person name="Kawai M."/>
            <person name="Futagami T."/>
            <person name="Toyoda A."/>
            <person name="Takaki Y."/>
            <person name="Nishi S."/>
            <person name="Hori S."/>
            <person name="Arai W."/>
            <person name="Tsubouchi T."/>
            <person name="Morono Y."/>
            <person name="Uchiyama I."/>
            <person name="Ito T."/>
            <person name="Fujiyama A."/>
            <person name="Inagaki F."/>
            <person name="Takami H."/>
        </authorList>
    </citation>
    <scope>NUCLEOTIDE SEQUENCE</scope>
    <source>
        <strain evidence="1">Expedition CK06-06</strain>
    </source>
</reference>
<evidence type="ECO:0000313" key="1">
    <source>
        <dbReference type="EMBL" id="GAI43398.1"/>
    </source>
</evidence>
<gene>
    <name evidence="1" type="ORF">S06H3_44906</name>
</gene>
<dbReference type="AlphaFoldDB" id="X1NIF6"/>
<protein>
    <recommendedName>
        <fullName evidence="2">4-hydroxy-tetrahydrodipicolinate synthase</fullName>
    </recommendedName>
</protein>
<evidence type="ECO:0008006" key="2">
    <source>
        <dbReference type="Google" id="ProtNLM"/>
    </source>
</evidence>
<accession>X1NIF6</accession>